<proteinExistence type="predicted"/>
<accession>A0A6J7SGY0</accession>
<evidence type="ECO:0000313" key="1">
    <source>
        <dbReference type="EMBL" id="CAB5040515.1"/>
    </source>
</evidence>
<sequence>MVAYVCQFCGYEGVDLTETSIDRVLCEMCGEIAAEQR</sequence>
<gene>
    <name evidence="1" type="ORF">UFOPK4150_02348</name>
</gene>
<dbReference type="AlphaFoldDB" id="A0A6J7SGY0"/>
<protein>
    <submittedName>
        <fullName evidence="1">Unannotated protein</fullName>
    </submittedName>
</protein>
<reference evidence="1" key="1">
    <citation type="submission" date="2020-05" db="EMBL/GenBank/DDBJ databases">
        <authorList>
            <person name="Chiriac C."/>
            <person name="Salcher M."/>
            <person name="Ghai R."/>
            <person name="Kavagutti S V."/>
        </authorList>
    </citation>
    <scope>NUCLEOTIDE SEQUENCE</scope>
</reference>
<name>A0A6J7SGY0_9ZZZZ</name>
<dbReference type="EMBL" id="CAFBPU010000080">
    <property type="protein sequence ID" value="CAB5040515.1"/>
    <property type="molecule type" value="Genomic_DNA"/>
</dbReference>
<organism evidence="1">
    <name type="scientific">freshwater metagenome</name>
    <dbReference type="NCBI Taxonomy" id="449393"/>
    <lineage>
        <taxon>unclassified sequences</taxon>
        <taxon>metagenomes</taxon>
        <taxon>ecological metagenomes</taxon>
    </lineage>
</organism>